<evidence type="ECO:0000256" key="6">
    <source>
        <dbReference type="PIRSR" id="PIRSR000699-2"/>
    </source>
</evidence>
<dbReference type="CDD" id="cd00215">
    <property type="entry name" value="PTS_IIA_lac"/>
    <property type="match status" value="1"/>
</dbReference>
<protein>
    <submittedName>
        <fullName evidence="8">PTS lactose/cellobiose transporter subunit IIA</fullName>
    </submittedName>
</protein>
<name>A0A414G0Q8_9ACTN</name>
<dbReference type="Pfam" id="PF02255">
    <property type="entry name" value="PTS_IIA"/>
    <property type="match status" value="1"/>
</dbReference>
<evidence type="ECO:0000256" key="2">
    <source>
        <dbReference type="ARBA" id="ARBA00022597"/>
    </source>
</evidence>
<evidence type="ECO:0000313" key="8">
    <source>
        <dbReference type="EMBL" id="RHD57723.1"/>
    </source>
</evidence>
<keyword evidence="2" id="KW-0762">Sugar transport</keyword>
<sequence>MSKIDMACFEIIANVGSARSCFIEAIDLAGEGKIEEAESRVAEGEQFFLAGHAKHGEMIAQEASGEHVEPSIILIHAEDQLMSAETFKILAGKFIDLAKKSA</sequence>
<dbReference type="SUPFAM" id="SSF46973">
    <property type="entry name" value="Enzyme IIa from lactose specific PTS, IIa-lac"/>
    <property type="match status" value="1"/>
</dbReference>
<proteinExistence type="predicted"/>
<gene>
    <name evidence="8" type="ORF">DW787_01940</name>
</gene>
<dbReference type="GO" id="GO:0016740">
    <property type="term" value="F:transferase activity"/>
    <property type="evidence" value="ECO:0007669"/>
    <property type="project" value="UniProtKB-KW"/>
</dbReference>
<dbReference type="AlphaFoldDB" id="A0A414G0Q8"/>
<dbReference type="PANTHER" id="PTHR34382:SF7">
    <property type="entry name" value="PTS SYSTEM N,N'-DIACETYLCHITOBIOSE-SPECIFIC EIIA COMPONENT"/>
    <property type="match status" value="1"/>
</dbReference>
<keyword evidence="4" id="KW-0598">Phosphotransferase system</keyword>
<keyword evidence="6" id="KW-0479">Metal-binding</keyword>
<reference evidence="8 9" key="1">
    <citation type="submission" date="2018-08" db="EMBL/GenBank/DDBJ databases">
        <title>A genome reference for cultivated species of the human gut microbiota.</title>
        <authorList>
            <person name="Zou Y."/>
            <person name="Xue W."/>
            <person name="Luo G."/>
        </authorList>
    </citation>
    <scope>NUCLEOTIDE SEQUENCE [LARGE SCALE GENOMIC DNA]</scope>
    <source>
        <strain evidence="8 9">AM30-5LB</strain>
    </source>
</reference>
<dbReference type="Proteomes" id="UP000286050">
    <property type="component" value="Unassembled WGS sequence"/>
</dbReference>
<evidence type="ECO:0000256" key="5">
    <source>
        <dbReference type="PIRSR" id="PIRSR000699-1"/>
    </source>
</evidence>
<keyword evidence="1" id="KW-0813">Transport</keyword>
<comment type="caution">
    <text evidence="8">The sequence shown here is derived from an EMBL/GenBank/DDBJ whole genome shotgun (WGS) entry which is preliminary data.</text>
</comment>
<feature type="modified residue" description="Phosphohistidine; by HPr" evidence="7">
    <location>
        <position position="76"/>
    </location>
</feature>
<accession>A0A414G0Q8</accession>
<evidence type="ECO:0000256" key="3">
    <source>
        <dbReference type="ARBA" id="ARBA00022679"/>
    </source>
</evidence>
<evidence type="ECO:0000256" key="4">
    <source>
        <dbReference type="ARBA" id="ARBA00022683"/>
    </source>
</evidence>
<dbReference type="GO" id="GO:0046872">
    <property type="term" value="F:metal ion binding"/>
    <property type="evidence" value="ECO:0007669"/>
    <property type="project" value="UniProtKB-KW"/>
</dbReference>
<keyword evidence="6" id="KW-0460">Magnesium</keyword>
<dbReference type="PANTHER" id="PTHR34382">
    <property type="entry name" value="PTS SYSTEM N,N'-DIACETYLCHITOBIOSE-SPECIFIC EIIA COMPONENT"/>
    <property type="match status" value="1"/>
</dbReference>
<feature type="active site" description="Tele-phosphohistidine intermediate" evidence="5">
    <location>
        <position position="76"/>
    </location>
</feature>
<dbReference type="EMBL" id="QSJI01000001">
    <property type="protein sequence ID" value="RHD57723.1"/>
    <property type="molecule type" value="Genomic_DNA"/>
</dbReference>
<evidence type="ECO:0000256" key="7">
    <source>
        <dbReference type="PROSITE-ProRule" id="PRU00418"/>
    </source>
</evidence>
<dbReference type="PIRSF" id="PIRSF000699">
    <property type="entry name" value="PTS_IILac_III"/>
    <property type="match status" value="1"/>
</dbReference>
<feature type="binding site" evidence="6">
    <location>
        <position position="79"/>
    </location>
    <ligand>
        <name>Mg(2+)</name>
        <dbReference type="ChEBI" id="CHEBI:18420"/>
        <note>ligand shared between all trimeric partners</note>
    </ligand>
</feature>
<evidence type="ECO:0000256" key="1">
    <source>
        <dbReference type="ARBA" id="ARBA00022448"/>
    </source>
</evidence>
<organism evidence="8 9">
    <name type="scientific">Collinsella intestinalis</name>
    <dbReference type="NCBI Taxonomy" id="147207"/>
    <lineage>
        <taxon>Bacteria</taxon>
        <taxon>Bacillati</taxon>
        <taxon>Actinomycetota</taxon>
        <taxon>Coriobacteriia</taxon>
        <taxon>Coriobacteriales</taxon>
        <taxon>Coriobacteriaceae</taxon>
        <taxon>Collinsella</taxon>
    </lineage>
</organism>
<evidence type="ECO:0000313" key="9">
    <source>
        <dbReference type="Proteomes" id="UP000286050"/>
    </source>
</evidence>
<keyword evidence="3" id="KW-0808">Transferase</keyword>
<comment type="cofactor">
    <cofactor evidence="6">
        <name>Mg(2+)</name>
        <dbReference type="ChEBI" id="CHEBI:18420"/>
    </cofactor>
    <text evidence="6">Binds 1 Mg(2+) ion per trimer.</text>
</comment>
<dbReference type="Gene3D" id="1.20.58.80">
    <property type="entry name" value="Phosphotransferase system, lactose/cellobiose-type IIA subunit"/>
    <property type="match status" value="1"/>
</dbReference>
<dbReference type="GO" id="GO:0009401">
    <property type="term" value="P:phosphoenolpyruvate-dependent sugar phosphotransferase system"/>
    <property type="evidence" value="ECO:0007669"/>
    <property type="project" value="UniProtKB-KW"/>
</dbReference>
<dbReference type="InterPro" id="IPR036542">
    <property type="entry name" value="PTS_IIA_lac/cel_sf"/>
</dbReference>
<dbReference type="InterPro" id="IPR003188">
    <property type="entry name" value="PTS_IIA_lac/cel"/>
</dbReference>
<dbReference type="PROSITE" id="PS51095">
    <property type="entry name" value="PTS_EIIA_TYPE_3"/>
    <property type="match status" value="1"/>
</dbReference>